<accession>A0ABV7YV13</accession>
<comment type="caution">
    <text evidence="1">The sequence shown here is derived from an EMBL/GenBank/DDBJ whole genome shotgun (WGS) entry which is preliminary data.</text>
</comment>
<dbReference type="Proteomes" id="UP001595616">
    <property type="component" value="Unassembled WGS sequence"/>
</dbReference>
<name>A0ABV7YV13_9BACT</name>
<sequence length="129" mass="14136">MKYLIGVLLLGMVACTKVEVAADGIVGNWNWVQSQGGIAGVTIKANENNKRTMFYGGDLTYRFFENGVEKSSGTYKLTTGKSITSTEVVPLIELSSNGIGKMSYHISSDTLYLFDEVYDGFGHTYVRAK</sequence>
<gene>
    <name evidence="1" type="ORF">ACFOOI_09420</name>
</gene>
<evidence type="ECO:0008006" key="3">
    <source>
        <dbReference type="Google" id="ProtNLM"/>
    </source>
</evidence>
<proteinExistence type="predicted"/>
<protein>
    <recommendedName>
        <fullName evidence="3">Lipocalin-like domain-containing protein</fullName>
    </recommendedName>
</protein>
<evidence type="ECO:0000313" key="1">
    <source>
        <dbReference type="EMBL" id="MFC3810870.1"/>
    </source>
</evidence>
<evidence type="ECO:0000313" key="2">
    <source>
        <dbReference type="Proteomes" id="UP001595616"/>
    </source>
</evidence>
<organism evidence="1 2">
    <name type="scientific">Lacihabitans lacunae</name>
    <dbReference type="NCBI Taxonomy" id="1028214"/>
    <lineage>
        <taxon>Bacteria</taxon>
        <taxon>Pseudomonadati</taxon>
        <taxon>Bacteroidota</taxon>
        <taxon>Cytophagia</taxon>
        <taxon>Cytophagales</taxon>
        <taxon>Leadbetterellaceae</taxon>
        <taxon>Lacihabitans</taxon>
    </lineage>
</organism>
<dbReference type="PROSITE" id="PS51257">
    <property type="entry name" value="PROKAR_LIPOPROTEIN"/>
    <property type="match status" value="1"/>
</dbReference>
<reference evidence="2" key="1">
    <citation type="journal article" date="2019" name="Int. J. Syst. Evol. Microbiol.">
        <title>The Global Catalogue of Microorganisms (GCM) 10K type strain sequencing project: providing services to taxonomists for standard genome sequencing and annotation.</title>
        <authorList>
            <consortium name="The Broad Institute Genomics Platform"/>
            <consortium name="The Broad Institute Genome Sequencing Center for Infectious Disease"/>
            <person name="Wu L."/>
            <person name="Ma J."/>
        </authorList>
    </citation>
    <scope>NUCLEOTIDE SEQUENCE [LARGE SCALE GENOMIC DNA]</scope>
    <source>
        <strain evidence="2">CECT 7956</strain>
    </source>
</reference>
<dbReference type="RefSeq" id="WP_379837355.1">
    <property type="nucleotide sequence ID" value="NZ_JBHRYQ010000001.1"/>
</dbReference>
<dbReference type="EMBL" id="JBHRYQ010000001">
    <property type="protein sequence ID" value="MFC3810870.1"/>
    <property type="molecule type" value="Genomic_DNA"/>
</dbReference>
<keyword evidence="2" id="KW-1185">Reference proteome</keyword>